<dbReference type="Pfam" id="PF00005">
    <property type="entry name" value="ABC_tran"/>
    <property type="match status" value="1"/>
</dbReference>
<feature type="domain" description="Peptidase C39" evidence="11">
    <location>
        <begin position="10"/>
        <end position="144"/>
    </location>
</feature>
<keyword evidence="13" id="KW-1185">Reference proteome</keyword>
<feature type="transmembrane region" description="Helical" evidence="8">
    <location>
        <begin position="294"/>
        <end position="316"/>
    </location>
</feature>
<dbReference type="Pfam" id="PF00664">
    <property type="entry name" value="ABC_membrane"/>
    <property type="match status" value="1"/>
</dbReference>
<proteinExistence type="predicted"/>
<sequence>MASRYKYFRQLDFMDCGPTCIKMVAAHYGKDYSLDYLRAKAYITRSGVSLLGISEAAEAIGFKTLKAKLSYQQLTKEAPLPCILHWNQEHFVVLYDVRKSSWRRLLGRSDESTERLLIGDPGHALVTVDRETFMKCWAGTADQKGIGLLLEPTPEFYQLKEETRQRTTGFHFLFEYLTPYRRYVLQVLLGMFIASIVSMVFPFLTQSLVDFGIHRHNLNFIHLILLSQLLLFVGNVAVDMIRNWILLHISTRVSVSIISNFLVKMMKLPISFFESKNIGDISQRIQDHHRIETFLTGATLNTLFSVVNLLIFSIVLGTYSGLLLAIFAIGSFISVAWIAIFLSQRKDLDYRRFQRMRENQNTIYELITGMQEIKLNNCEKARRWEWERIQAKLFKINIQSLVLEQYQEVGASFVTQLKNIIVSYLAATLVIDNQITLGVMLSISYIIGQMNGPLSQLMTFMRSVQDAKISLDRLGEVHNKPDEELDEERLLGRSIALSPCGPTLVPEVYFDDDRISAAHGNPNHNRGIILRNVSFRYGGPNSTPVLKNMNLHIPAGKVTAIVGTSGSGKTTLLKLLLKFYAPTDGEILVNGSSLTDLSARDWRQSCGTVMQDGYIFSDTIARNIAVDGQKIDEDRLWDSIRTANLQDYLRKIPLGFTTKIGNSGAGLSGGQRQRVFIARAVYKNPAYIFFDEATSALDANNERIIMDNLDRFFEGRTVIVIAHRLSTVRNADQIVVLEQGEVREVGNHSQLTAQRGVYYELVKNQLELAQG</sequence>
<keyword evidence="7 8" id="KW-0472">Membrane</keyword>
<keyword evidence="2 8" id="KW-0812">Transmembrane</keyword>
<feature type="transmembrane region" description="Helical" evidence="8">
    <location>
        <begin position="183"/>
        <end position="205"/>
    </location>
</feature>
<feature type="transmembrane region" description="Helical" evidence="8">
    <location>
        <begin position="217"/>
        <end position="238"/>
    </location>
</feature>
<dbReference type="SMART" id="SM00382">
    <property type="entry name" value="AAA"/>
    <property type="match status" value="1"/>
</dbReference>
<evidence type="ECO:0000313" key="12">
    <source>
        <dbReference type="EMBL" id="MCK8495292.1"/>
    </source>
</evidence>
<dbReference type="PANTHER" id="PTHR43394">
    <property type="entry name" value="ATP-DEPENDENT PERMEASE MDL1, MITOCHONDRIAL"/>
    <property type="match status" value="1"/>
</dbReference>
<evidence type="ECO:0000256" key="6">
    <source>
        <dbReference type="ARBA" id="ARBA00022989"/>
    </source>
</evidence>
<name>A0ABT0HTW7_9BACT</name>
<protein>
    <submittedName>
        <fullName evidence="12">Peptidase domain-containing ABC transporter</fullName>
    </submittedName>
</protein>
<reference evidence="12 13" key="1">
    <citation type="submission" date="2022-04" db="EMBL/GenBank/DDBJ databases">
        <title>Spirosoma sp. strain RP8 genome sequencing and assembly.</title>
        <authorList>
            <person name="Jung Y."/>
        </authorList>
    </citation>
    <scope>NUCLEOTIDE SEQUENCE [LARGE SCALE GENOMIC DNA]</scope>
    <source>
        <strain evidence="12 13">RP8</strain>
    </source>
</reference>
<comment type="caution">
    <text evidence="12">The sequence shown here is derived from an EMBL/GenBank/DDBJ whole genome shotgun (WGS) entry which is preliminary data.</text>
</comment>
<dbReference type="PROSITE" id="PS50893">
    <property type="entry name" value="ABC_TRANSPORTER_2"/>
    <property type="match status" value="1"/>
</dbReference>
<dbReference type="InterPro" id="IPR003593">
    <property type="entry name" value="AAA+_ATPase"/>
</dbReference>
<keyword evidence="3" id="KW-0547">Nucleotide-binding</keyword>
<dbReference type="PROSITE" id="PS50929">
    <property type="entry name" value="ABC_TM1F"/>
    <property type="match status" value="1"/>
</dbReference>
<keyword evidence="6 8" id="KW-1133">Transmembrane helix</keyword>
<gene>
    <name evidence="12" type="ORF">M0L20_25720</name>
</gene>
<evidence type="ECO:0000256" key="2">
    <source>
        <dbReference type="ARBA" id="ARBA00022692"/>
    </source>
</evidence>
<dbReference type="InterPro" id="IPR005074">
    <property type="entry name" value="Peptidase_C39"/>
</dbReference>
<evidence type="ECO:0000256" key="1">
    <source>
        <dbReference type="ARBA" id="ARBA00004651"/>
    </source>
</evidence>
<evidence type="ECO:0000259" key="9">
    <source>
        <dbReference type="PROSITE" id="PS50893"/>
    </source>
</evidence>
<feature type="domain" description="ABC transporter" evidence="9">
    <location>
        <begin position="528"/>
        <end position="764"/>
    </location>
</feature>
<dbReference type="Gene3D" id="3.40.50.300">
    <property type="entry name" value="P-loop containing nucleotide triphosphate hydrolases"/>
    <property type="match status" value="1"/>
</dbReference>
<dbReference type="PROSITE" id="PS00211">
    <property type="entry name" value="ABC_TRANSPORTER_1"/>
    <property type="match status" value="1"/>
</dbReference>
<dbReference type="Gene3D" id="1.20.1560.10">
    <property type="entry name" value="ABC transporter type 1, transmembrane domain"/>
    <property type="match status" value="1"/>
</dbReference>
<dbReference type="Proteomes" id="UP001202180">
    <property type="component" value="Unassembled WGS sequence"/>
</dbReference>
<evidence type="ECO:0000256" key="5">
    <source>
        <dbReference type="ARBA" id="ARBA00022840"/>
    </source>
</evidence>
<evidence type="ECO:0000256" key="3">
    <source>
        <dbReference type="ARBA" id="ARBA00022741"/>
    </source>
</evidence>
<dbReference type="PROSITE" id="PS50990">
    <property type="entry name" value="PEPTIDASE_C39"/>
    <property type="match status" value="1"/>
</dbReference>
<evidence type="ECO:0000259" key="10">
    <source>
        <dbReference type="PROSITE" id="PS50929"/>
    </source>
</evidence>
<dbReference type="Pfam" id="PF03412">
    <property type="entry name" value="Peptidase_C39"/>
    <property type="match status" value="1"/>
</dbReference>
<comment type="subcellular location">
    <subcellularLocation>
        <location evidence="1">Cell membrane</location>
        <topology evidence="1">Multi-pass membrane protein</topology>
    </subcellularLocation>
</comment>
<dbReference type="InterPro" id="IPR027417">
    <property type="entry name" value="P-loop_NTPase"/>
</dbReference>
<evidence type="ECO:0000256" key="7">
    <source>
        <dbReference type="ARBA" id="ARBA00023136"/>
    </source>
</evidence>
<keyword evidence="4" id="KW-0378">Hydrolase</keyword>
<accession>A0ABT0HTW7</accession>
<dbReference type="InterPro" id="IPR017871">
    <property type="entry name" value="ABC_transporter-like_CS"/>
</dbReference>
<dbReference type="PANTHER" id="PTHR43394:SF1">
    <property type="entry name" value="ATP-BINDING CASSETTE SUB-FAMILY B MEMBER 10, MITOCHONDRIAL"/>
    <property type="match status" value="1"/>
</dbReference>
<feature type="domain" description="ABC transmembrane type-1" evidence="10">
    <location>
        <begin position="187"/>
        <end position="466"/>
    </location>
</feature>
<dbReference type="CDD" id="cd18571">
    <property type="entry name" value="ABC_6TM_peptidase_like"/>
    <property type="match status" value="1"/>
</dbReference>
<evidence type="ECO:0000256" key="4">
    <source>
        <dbReference type="ARBA" id="ARBA00022801"/>
    </source>
</evidence>
<dbReference type="InterPro" id="IPR003439">
    <property type="entry name" value="ABC_transporter-like_ATP-bd"/>
</dbReference>
<dbReference type="EMBL" id="JALPRF010000007">
    <property type="protein sequence ID" value="MCK8495292.1"/>
    <property type="molecule type" value="Genomic_DNA"/>
</dbReference>
<organism evidence="12 13">
    <name type="scientific">Spirosoma liriopis</name>
    <dbReference type="NCBI Taxonomy" id="2937440"/>
    <lineage>
        <taxon>Bacteria</taxon>
        <taxon>Pseudomonadati</taxon>
        <taxon>Bacteroidota</taxon>
        <taxon>Cytophagia</taxon>
        <taxon>Cytophagales</taxon>
        <taxon>Cytophagaceae</taxon>
        <taxon>Spirosoma</taxon>
    </lineage>
</organism>
<evidence type="ECO:0000259" key="11">
    <source>
        <dbReference type="PROSITE" id="PS50990"/>
    </source>
</evidence>
<dbReference type="InterPro" id="IPR011527">
    <property type="entry name" value="ABC1_TM_dom"/>
</dbReference>
<dbReference type="InterPro" id="IPR039421">
    <property type="entry name" value="Type_1_exporter"/>
</dbReference>
<keyword evidence="5" id="KW-0067">ATP-binding</keyword>
<dbReference type="SUPFAM" id="SSF90123">
    <property type="entry name" value="ABC transporter transmembrane region"/>
    <property type="match status" value="1"/>
</dbReference>
<dbReference type="RefSeq" id="WP_248480032.1">
    <property type="nucleotide sequence ID" value="NZ_JALPRF010000007.1"/>
</dbReference>
<feature type="transmembrane region" description="Helical" evidence="8">
    <location>
        <begin position="322"/>
        <end position="342"/>
    </location>
</feature>
<dbReference type="CDD" id="cd02418">
    <property type="entry name" value="Peptidase_C39B"/>
    <property type="match status" value="1"/>
</dbReference>
<dbReference type="Gene3D" id="3.90.70.10">
    <property type="entry name" value="Cysteine proteinases"/>
    <property type="match status" value="1"/>
</dbReference>
<dbReference type="SUPFAM" id="SSF52540">
    <property type="entry name" value="P-loop containing nucleoside triphosphate hydrolases"/>
    <property type="match status" value="1"/>
</dbReference>
<evidence type="ECO:0000313" key="13">
    <source>
        <dbReference type="Proteomes" id="UP001202180"/>
    </source>
</evidence>
<evidence type="ECO:0000256" key="8">
    <source>
        <dbReference type="SAM" id="Phobius"/>
    </source>
</evidence>
<dbReference type="InterPro" id="IPR036640">
    <property type="entry name" value="ABC1_TM_sf"/>
</dbReference>